<evidence type="ECO:0000256" key="7">
    <source>
        <dbReference type="ARBA" id="ARBA00022705"/>
    </source>
</evidence>
<dbReference type="Pfam" id="PF02768">
    <property type="entry name" value="DNA_pol3_beta_3"/>
    <property type="match status" value="1"/>
</dbReference>
<keyword evidence="5 10" id="KW-0808">Transferase</keyword>
<comment type="subunit">
    <text evidence="10">Forms a ring-shaped head-to-tail homodimer around DNA.</text>
</comment>
<dbReference type="NCBIfam" id="TIGR00663">
    <property type="entry name" value="dnan"/>
    <property type="match status" value="1"/>
</dbReference>
<dbReference type="AlphaFoldDB" id="A0A0M6Y8F1"/>
<dbReference type="InterPro" id="IPR022637">
    <property type="entry name" value="DNA_polIII_beta_cen"/>
</dbReference>
<sequence length="366" mass="38916">MKFEIGKESLSAAIGMIVSVLDKKATVPLFGMVNIVSYLPEGNSDLGKIELYGTNGISEIRTTLEATVGEAGRIAVSGEVLGGIVKKLPSKPVKVEIDSSIMNVKCGRSKFKVTTLPELAPSLIDMSDAEVVFKAPEDSFIPALKMVAFAMSDDAARHYLNGVHIDFEDGKANLVATDGHRLARKVIEVDGVPGKAYTLPRPAVDFLSKYANGEVTVSLSANKITVGFLGGVYTSNLIDGTFPDYRRVIPETTKEVAEIDKDELSRTISLVTATSEAKTRAVRLSLSEGTLVTNAAAGGNEGKDEIEIDYAGPPITVGLNGKYLAEILSSVETPGVYFGVNDPSTPIKIIPTDDAAFTAICMPLRV</sequence>
<dbReference type="Proteomes" id="UP000048926">
    <property type="component" value="Unassembled WGS sequence"/>
</dbReference>
<evidence type="ECO:0000259" key="11">
    <source>
        <dbReference type="Pfam" id="PF00712"/>
    </source>
</evidence>
<dbReference type="RefSeq" id="WP_055658853.1">
    <property type="nucleotide sequence ID" value="NZ_CXST01000002.1"/>
</dbReference>
<dbReference type="GO" id="GO:0008408">
    <property type="term" value="F:3'-5' exonuclease activity"/>
    <property type="evidence" value="ECO:0007669"/>
    <property type="project" value="InterPro"/>
</dbReference>
<accession>A0A0M6Y8F1</accession>
<dbReference type="PIRSF" id="PIRSF000804">
    <property type="entry name" value="DNA_pol_III_b"/>
    <property type="match status" value="1"/>
</dbReference>
<dbReference type="Pfam" id="PF00712">
    <property type="entry name" value="DNA_pol3_beta"/>
    <property type="match status" value="1"/>
</dbReference>
<dbReference type="CDD" id="cd00140">
    <property type="entry name" value="beta_clamp"/>
    <property type="match status" value="1"/>
</dbReference>
<feature type="domain" description="DNA polymerase III beta sliding clamp central" evidence="12">
    <location>
        <begin position="136"/>
        <end position="244"/>
    </location>
</feature>
<evidence type="ECO:0000256" key="6">
    <source>
        <dbReference type="ARBA" id="ARBA00022695"/>
    </source>
</evidence>
<evidence type="ECO:0000259" key="12">
    <source>
        <dbReference type="Pfam" id="PF02767"/>
    </source>
</evidence>
<evidence type="ECO:0000256" key="4">
    <source>
        <dbReference type="ARBA" id="ARBA00022490"/>
    </source>
</evidence>
<dbReference type="InterPro" id="IPR001001">
    <property type="entry name" value="DNA_polIII_beta"/>
</dbReference>
<evidence type="ECO:0000259" key="13">
    <source>
        <dbReference type="Pfam" id="PF02768"/>
    </source>
</evidence>
<keyword evidence="7 10" id="KW-0235">DNA replication</keyword>
<evidence type="ECO:0000313" key="14">
    <source>
        <dbReference type="EMBL" id="CTQ45689.1"/>
    </source>
</evidence>
<dbReference type="GO" id="GO:0005737">
    <property type="term" value="C:cytoplasm"/>
    <property type="evidence" value="ECO:0007669"/>
    <property type="project" value="UniProtKB-SubCell"/>
</dbReference>
<dbReference type="InterPro" id="IPR046938">
    <property type="entry name" value="DNA_clamp_sf"/>
</dbReference>
<feature type="domain" description="DNA polymerase III beta sliding clamp N-terminal" evidence="11">
    <location>
        <begin position="1"/>
        <end position="117"/>
    </location>
</feature>
<evidence type="ECO:0000256" key="3">
    <source>
        <dbReference type="ARBA" id="ARBA00021035"/>
    </source>
</evidence>
<dbReference type="Pfam" id="PF02767">
    <property type="entry name" value="DNA_pol3_beta_2"/>
    <property type="match status" value="1"/>
</dbReference>
<dbReference type="SUPFAM" id="SSF55979">
    <property type="entry name" value="DNA clamp"/>
    <property type="match status" value="3"/>
</dbReference>
<dbReference type="PANTHER" id="PTHR30478:SF0">
    <property type="entry name" value="BETA SLIDING CLAMP"/>
    <property type="match status" value="1"/>
</dbReference>
<dbReference type="GO" id="GO:0006271">
    <property type="term" value="P:DNA strand elongation involved in DNA replication"/>
    <property type="evidence" value="ECO:0007669"/>
    <property type="project" value="TreeGrafter"/>
</dbReference>
<name>A0A0M6Y8F1_9HYPH</name>
<dbReference type="SMART" id="SM00480">
    <property type="entry name" value="POL3Bc"/>
    <property type="match status" value="1"/>
</dbReference>
<protein>
    <recommendedName>
        <fullName evidence="3 10">Beta sliding clamp</fullName>
    </recommendedName>
</protein>
<evidence type="ECO:0000256" key="9">
    <source>
        <dbReference type="ARBA" id="ARBA00023125"/>
    </source>
</evidence>
<comment type="function">
    <text evidence="10">Confers DNA tethering and processivity to DNA polymerases and other proteins. Acts as a clamp, forming a ring around DNA (a reaction catalyzed by the clamp-loading complex) which diffuses in an ATP-independent manner freely and bidirectionally along dsDNA. Initially characterized for its ability to contact the catalytic subunit of DNA polymerase III (Pol III), a complex, multichain enzyme responsible for most of the replicative synthesis in bacteria; Pol III exhibits 3'-5' exonuclease proofreading activity. The beta chain is required for initiation of replication as well as for processivity of DNA replication.</text>
</comment>
<dbReference type="PANTHER" id="PTHR30478">
    <property type="entry name" value="DNA POLYMERASE III SUBUNIT BETA"/>
    <property type="match status" value="1"/>
</dbReference>
<evidence type="ECO:0000256" key="8">
    <source>
        <dbReference type="ARBA" id="ARBA00022932"/>
    </source>
</evidence>
<dbReference type="InterPro" id="IPR022634">
    <property type="entry name" value="DNA_polIII_beta_N"/>
</dbReference>
<dbReference type="Gene3D" id="3.10.150.10">
    <property type="entry name" value="DNA Polymerase III, subunit A, domain 2"/>
    <property type="match status" value="3"/>
</dbReference>
<dbReference type="GO" id="GO:0003677">
    <property type="term" value="F:DNA binding"/>
    <property type="evidence" value="ECO:0007669"/>
    <property type="project" value="UniProtKB-UniRule"/>
</dbReference>
<organism evidence="14 15">
    <name type="scientific">Roseibium aggregatum</name>
    <dbReference type="NCBI Taxonomy" id="187304"/>
    <lineage>
        <taxon>Bacteria</taxon>
        <taxon>Pseudomonadati</taxon>
        <taxon>Pseudomonadota</taxon>
        <taxon>Alphaproteobacteria</taxon>
        <taxon>Hyphomicrobiales</taxon>
        <taxon>Stappiaceae</taxon>
        <taxon>Roseibium</taxon>
    </lineage>
</organism>
<comment type="subcellular location">
    <subcellularLocation>
        <location evidence="1 10">Cytoplasm</location>
    </subcellularLocation>
</comment>
<comment type="similarity">
    <text evidence="2 10">Belongs to the beta sliding clamp family.</text>
</comment>
<evidence type="ECO:0000256" key="5">
    <source>
        <dbReference type="ARBA" id="ARBA00022679"/>
    </source>
</evidence>
<keyword evidence="6 10" id="KW-0548">Nucleotidyltransferase</keyword>
<dbReference type="EMBL" id="CXST01000002">
    <property type="protein sequence ID" value="CTQ45689.1"/>
    <property type="molecule type" value="Genomic_DNA"/>
</dbReference>
<dbReference type="GO" id="GO:0003887">
    <property type="term" value="F:DNA-directed DNA polymerase activity"/>
    <property type="evidence" value="ECO:0007669"/>
    <property type="project" value="UniProtKB-UniRule"/>
</dbReference>
<proteinExistence type="inferred from homology"/>
<evidence type="ECO:0000256" key="1">
    <source>
        <dbReference type="ARBA" id="ARBA00004496"/>
    </source>
</evidence>
<evidence type="ECO:0000313" key="15">
    <source>
        <dbReference type="Proteomes" id="UP000048926"/>
    </source>
</evidence>
<keyword evidence="8 10" id="KW-0239">DNA-directed DNA polymerase</keyword>
<gene>
    <name evidence="14" type="primary">dnaN_2</name>
    <name evidence="14" type="ORF">LAL4801_04144</name>
</gene>
<evidence type="ECO:0000256" key="10">
    <source>
        <dbReference type="PIRNR" id="PIRNR000804"/>
    </source>
</evidence>
<dbReference type="OrthoDB" id="8421503at2"/>
<dbReference type="GO" id="GO:0009360">
    <property type="term" value="C:DNA polymerase III complex"/>
    <property type="evidence" value="ECO:0007669"/>
    <property type="project" value="InterPro"/>
</dbReference>
<keyword evidence="15" id="KW-1185">Reference proteome</keyword>
<keyword evidence="9" id="KW-0238">DNA-binding</keyword>
<evidence type="ECO:0000256" key="2">
    <source>
        <dbReference type="ARBA" id="ARBA00010752"/>
    </source>
</evidence>
<keyword evidence="4 10" id="KW-0963">Cytoplasm</keyword>
<reference evidence="15" key="1">
    <citation type="submission" date="2015-07" db="EMBL/GenBank/DDBJ databases">
        <authorList>
            <person name="Rodrigo-Torres Lidia"/>
            <person name="Arahal R.David."/>
        </authorList>
    </citation>
    <scope>NUCLEOTIDE SEQUENCE [LARGE SCALE GENOMIC DNA]</scope>
    <source>
        <strain evidence="15">CECT 4801</strain>
    </source>
</reference>
<feature type="domain" description="DNA polymerase III beta sliding clamp C-terminal" evidence="13">
    <location>
        <begin position="246"/>
        <end position="365"/>
    </location>
</feature>
<dbReference type="InterPro" id="IPR022635">
    <property type="entry name" value="DNA_polIII_beta_C"/>
</dbReference>